<dbReference type="AlphaFoldDB" id="A0A8T0VZU6"/>
<evidence type="ECO:0000313" key="1">
    <source>
        <dbReference type="EMBL" id="KAG2641652.1"/>
    </source>
</evidence>
<sequence>LVAFVIGADNRPSSFDQYWVWIDRRLGTIKQFFLVGLAAICWAIWKARNAFCFEKKLTRLPTEIICSVSSFVTYWAGLHKEDDKKELEQGAEALMKTVLQFHPQTQGEDAGVVLL</sequence>
<dbReference type="Proteomes" id="UP000823388">
    <property type="component" value="Chromosome 2K"/>
</dbReference>
<feature type="non-terminal residue" evidence="1">
    <location>
        <position position="115"/>
    </location>
</feature>
<proteinExistence type="predicted"/>
<accession>A0A8T0VZU6</accession>
<feature type="non-terminal residue" evidence="1">
    <location>
        <position position="1"/>
    </location>
</feature>
<gene>
    <name evidence="1" type="ORF">PVAP13_2KG210358</name>
</gene>
<protein>
    <submittedName>
        <fullName evidence="1">Uncharacterized protein</fullName>
    </submittedName>
</protein>
<dbReference type="EMBL" id="CM029039">
    <property type="protein sequence ID" value="KAG2641652.1"/>
    <property type="molecule type" value="Genomic_DNA"/>
</dbReference>
<keyword evidence="2" id="KW-1185">Reference proteome</keyword>
<reference evidence="1" key="1">
    <citation type="submission" date="2020-05" db="EMBL/GenBank/DDBJ databases">
        <title>WGS assembly of Panicum virgatum.</title>
        <authorList>
            <person name="Lovell J.T."/>
            <person name="Jenkins J."/>
            <person name="Shu S."/>
            <person name="Juenger T.E."/>
            <person name="Schmutz J."/>
        </authorList>
    </citation>
    <scope>NUCLEOTIDE SEQUENCE</scope>
    <source>
        <strain evidence="1">AP13</strain>
    </source>
</reference>
<organism evidence="1 2">
    <name type="scientific">Panicum virgatum</name>
    <name type="common">Blackwell switchgrass</name>
    <dbReference type="NCBI Taxonomy" id="38727"/>
    <lineage>
        <taxon>Eukaryota</taxon>
        <taxon>Viridiplantae</taxon>
        <taxon>Streptophyta</taxon>
        <taxon>Embryophyta</taxon>
        <taxon>Tracheophyta</taxon>
        <taxon>Spermatophyta</taxon>
        <taxon>Magnoliopsida</taxon>
        <taxon>Liliopsida</taxon>
        <taxon>Poales</taxon>
        <taxon>Poaceae</taxon>
        <taxon>PACMAD clade</taxon>
        <taxon>Panicoideae</taxon>
        <taxon>Panicodae</taxon>
        <taxon>Paniceae</taxon>
        <taxon>Panicinae</taxon>
        <taxon>Panicum</taxon>
        <taxon>Panicum sect. Hiantes</taxon>
    </lineage>
</organism>
<name>A0A8T0VZU6_PANVG</name>
<evidence type="ECO:0000313" key="2">
    <source>
        <dbReference type="Proteomes" id="UP000823388"/>
    </source>
</evidence>
<comment type="caution">
    <text evidence="1">The sequence shown here is derived from an EMBL/GenBank/DDBJ whole genome shotgun (WGS) entry which is preliminary data.</text>
</comment>